<accession>A0ABW6IC29</accession>
<protein>
    <recommendedName>
        <fullName evidence="3">Transposase</fullName>
    </recommendedName>
</protein>
<gene>
    <name evidence="1" type="ORF">ACFVKH_05475</name>
</gene>
<dbReference type="EMBL" id="JBHZOL010000031">
    <property type="protein sequence ID" value="MFE4105716.1"/>
    <property type="molecule type" value="Genomic_DNA"/>
</dbReference>
<reference evidence="1 2" key="1">
    <citation type="submission" date="2024-10" db="EMBL/GenBank/DDBJ databases">
        <authorList>
            <person name="Ratan Roy A."/>
            <person name="Morales Sandoval P.H."/>
            <person name="De Los Santos Villalobos S."/>
            <person name="Chakraborty S."/>
            <person name="Mukherjee J."/>
        </authorList>
    </citation>
    <scope>NUCLEOTIDE SEQUENCE [LARGE SCALE GENOMIC DNA]</scope>
    <source>
        <strain evidence="1 2">S1</strain>
    </source>
</reference>
<evidence type="ECO:0000313" key="2">
    <source>
        <dbReference type="Proteomes" id="UP001600165"/>
    </source>
</evidence>
<organism evidence="1 2">
    <name type="scientific">Almyronema epifaneia S1</name>
    <dbReference type="NCBI Taxonomy" id="2991925"/>
    <lineage>
        <taxon>Bacteria</taxon>
        <taxon>Bacillati</taxon>
        <taxon>Cyanobacteriota</taxon>
        <taxon>Cyanophyceae</taxon>
        <taxon>Nodosilineales</taxon>
        <taxon>Nodosilineaceae</taxon>
        <taxon>Almyronema</taxon>
        <taxon>Almyronema epifaneia</taxon>
    </lineage>
</organism>
<proteinExistence type="predicted"/>
<name>A0ABW6IC29_9CYAN</name>
<dbReference type="Proteomes" id="UP001600165">
    <property type="component" value="Unassembled WGS sequence"/>
</dbReference>
<keyword evidence="2" id="KW-1185">Reference proteome</keyword>
<evidence type="ECO:0000313" key="1">
    <source>
        <dbReference type="EMBL" id="MFE4105716.1"/>
    </source>
</evidence>
<comment type="caution">
    <text evidence="1">The sequence shown here is derived from an EMBL/GenBank/DDBJ whole genome shotgun (WGS) entry which is preliminary data.</text>
</comment>
<dbReference type="InterPro" id="IPR036515">
    <property type="entry name" value="Transposase_17_sf"/>
</dbReference>
<evidence type="ECO:0008006" key="3">
    <source>
        <dbReference type="Google" id="ProtNLM"/>
    </source>
</evidence>
<dbReference type="RefSeq" id="WP_377962770.1">
    <property type="nucleotide sequence ID" value="NZ_JBHZOL010000031.1"/>
</dbReference>
<sequence>MKEDVVKQLSVVSVVPTQHRLTGSPYLITLCTYQKESLFGSLANGMIELNEIGKIAADEWIRASTRHREIQLDQWTVRPSCIQGIVIVNSDVALRETNRYRYSALSKPRSLSSFVAGFKAAAAKRINLLRNQPGVPVWERSYQDQRVPDLVALKRLRRTMEPTSFSPNWPA</sequence>
<dbReference type="Gene3D" id="3.30.70.1290">
    <property type="entry name" value="Transposase IS200-like"/>
    <property type="match status" value="1"/>
</dbReference>